<dbReference type="GO" id="GO:0004623">
    <property type="term" value="F:phospholipase A2 activity"/>
    <property type="evidence" value="ECO:0007669"/>
    <property type="project" value="InterPro"/>
</dbReference>
<comment type="caution">
    <text evidence="3">The sequence shown here is derived from an EMBL/GenBank/DDBJ whole genome shotgun (WGS) entry which is preliminary data.</text>
</comment>
<organism evidence="3 4">
    <name type="scientific">Phtheirospermum japonicum</name>
    <dbReference type="NCBI Taxonomy" id="374723"/>
    <lineage>
        <taxon>Eukaryota</taxon>
        <taxon>Viridiplantae</taxon>
        <taxon>Streptophyta</taxon>
        <taxon>Embryophyta</taxon>
        <taxon>Tracheophyta</taxon>
        <taxon>Spermatophyta</taxon>
        <taxon>Magnoliopsida</taxon>
        <taxon>eudicotyledons</taxon>
        <taxon>Gunneridae</taxon>
        <taxon>Pentapetalae</taxon>
        <taxon>asterids</taxon>
        <taxon>lamiids</taxon>
        <taxon>Lamiales</taxon>
        <taxon>Orobanchaceae</taxon>
        <taxon>Orobanchaceae incertae sedis</taxon>
        <taxon>Phtheirospermum</taxon>
    </lineage>
</organism>
<protein>
    <submittedName>
        <fullName evidence="3">Phospholipase a2-beta</fullName>
    </submittedName>
</protein>
<dbReference type="GO" id="GO:0050482">
    <property type="term" value="P:arachidonate secretion"/>
    <property type="evidence" value="ECO:0007669"/>
    <property type="project" value="InterPro"/>
</dbReference>
<dbReference type="AlphaFoldDB" id="A0A830D7D4"/>
<evidence type="ECO:0000313" key="4">
    <source>
        <dbReference type="Proteomes" id="UP000653305"/>
    </source>
</evidence>
<dbReference type="InterPro" id="IPR036444">
    <property type="entry name" value="PLipase_A2_dom_sf"/>
</dbReference>
<keyword evidence="4" id="KW-1185">Reference proteome</keyword>
<reference evidence="3" key="1">
    <citation type="submission" date="2020-07" db="EMBL/GenBank/DDBJ databases">
        <title>Ethylene signaling mediates host invasion by parasitic plants.</title>
        <authorList>
            <person name="Yoshida S."/>
        </authorList>
    </citation>
    <scope>NUCLEOTIDE SEQUENCE</scope>
    <source>
        <strain evidence="3">Okayama</strain>
    </source>
</reference>
<evidence type="ECO:0000313" key="3">
    <source>
        <dbReference type="EMBL" id="GFQ03046.1"/>
    </source>
</evidence>
<dbReference type="SUPFAM" id="SSF48619">
    <property type="entry name" value="Phospholipase A2, PLA2"/>
    <property type="match status" value="1"/>
</dbReference>
<dbReference type="PROSITE" id="PS00118">
    <property type="entry name" value="PA2_HIS"/>
    <property type="match status" value="1"/>
</dbReference>
<dbReference type="EMBL" id="BMAC01000796">
    <property type="protein sequence ID" value="GFQ03046.1"/>
    <property type="molecule type" value="Genomic_DNA"/>
</dbReference>
<dbReference type="Gene3D" id="1.20.90.10">
    <property type="entry name" value="Phospholipase A2 domain"/>
    <property type="match status" value="1"/>
</dbReference>
<dbReference type="Proteomes" id="UP000653305">
    <property type="component" value="Unassembled WGS sequence"/>
</dbReference>
<dbReference type="OrthoDB" id="566013at2759"/>
<comment type="subcellular location">
    <subcellularLocation>
        <location evidence="1">Secreted</location>
    </subcellularLocation>
</comment>
<evidence type="ECO:0000256" key="2">
    <source>
        <dbReference type="ARBA" id="ARBA00022525"/>
    </source>
</evidence>
<evidence type="ECO:0000256" key="1">
    <source>
        <dbReference type="ARBA" id="ARBA00004613"/>
    </source>
</evidence>
<name>A0A830D7D4_9LAMI</name>
<dbReference type="GO" id="GO:0005576">
    <property type="term" value="C:extracellular region"/>
    <property type="evidence" value="ECO:0007669"/>
    <property type="project" value="UniProtKB-SubCell"/>
</dbReference>
<sequence>MLWMRYGKYCGVGYSGCPGEKPCDDLDACCQLHDECVDQHGMANIECHEDCKRCISKIGKSGKVGFSNSCPYDVAVPTLVECMDVSILFSQHDSSKAEL</sequence>
<dbReference type="InterPro" id="IPR033113">
    <property type="entry name" value="PLA2_histidine"/>
</dbReference>
<proteinExistence type="predicted"/>
<accession>A0A830D7D4</accession>
<gene>
    <name evidence="3" type="ORF">PHJA_002448400</name>
</gene>
<keyword evidence="2" id="KW-0964">Secreted</keyword>
<dbReference type="GO" id="GO:0006644">
    <property type="term" value="P:phospholipid metabolic process"/>
    <property type="evidence" value="ECO:0007669"/>
    <property type="project" value="InterPro"/>
</dbReference>